<feature type="domain" description="DprA winged helix" evidence="3">
    <location>
        <begin position="237"/>
        <end position="292"/>
    </location>
</feature>
<proteinExistence type="inferred from homology"/>
<dbReference type="NCBIfam" id="TIGR00732">
    <property type="entry name" value="dprA"/>
    <property type="match status" value="1"/>
</dbReference>
<evidence type="ECO:0000259" key="3">
    <source>
        <dbReference type="Pfam" id="PF17782"/>
    </source>
</evidence>
<dbReference type="GO" id="GO:0009294">
    <property type="term" value="P:DNA-mediated transformation"/>
    <property type="evidence" value="ECO:0007669"/>
    <property type="project" value="InterPro"/>
</dbReference>
<organism evidence="4">
    <name type="scientific">Eiseniibacteriota bacterium</name>
    <dbReference type="NCBI Taxonomy" id="2212470"/>
    <lineage>
        <taxon>Bacteria</taxon>
        <taxon>Candidatus Eiseniibacteriota</taxon>
    </lineage>
</organism>
<gene>
    <name evidence="4" type="primary">dprA</name>
    <name evidence="4" type="ORF">ENR23_06085</name>
</gene>
<dbReference type="InterPro" id="IPR036388">
    <property type="entry name" value="WH-like_DNA-bd_sf"/>
</dbReference>
<dbReference type="InterPro" id="IPR057666">
    <property type="entry name" value="DrpA_SLOG"/>
</dbReference>
<dbReference type="Gene3D" id="3.40.50.450">
    <property type="match status" value="1"/>
</dbReference>
<dbReference type="InterPro" id="IPR003488">
    <property type="entry name" value="DprA"/>
</dbReference>
<dbReference type="SUPFAM" id="SSF102405">
    <property type="entry name" value="MCP/YpsA-like"/>
    <property type="match status" value="1"/>
</dbReference>
<comment type="caution">
    <text evidence="4">The sequence shown here is derived from an EMBL/GenBank/DDBJ whole genome shotgun (WGS) entry which is preliminary data.</text>
</comment>
<feature type="domain" description="Smf/DprA SLOG" evidence="2">
    <location>
        <begin position="20"/>
        <end position="226"/>
    </location>
</feature>
<protein>
    <submittedName>
        <fullName evidence="4">DNA-protecting protein DprA</fullName>
    </submittedName>
</protein>
<name>A0A832MMJ5_UNCEI</name>
<accession>A0A832MMJ5</accession>
<reference evidence="4" key="1">
    <citation type="journal article" date="2020" name="mSystems">
        <title>Genome- and Community-Level Interaction Insights into Carbon Utilization and Element Cycling Functions of Hydrothermarchaeota in Hydrothermal Sediment.</title>
        <authorList>
            <person name="Zhou Z."/>
            <person name="Liu Y."/>
            <person name="Xu W."/>
            <person name="Pan J."/>
            <person name="Luo Z.H."/>
            <person name="Li M."/>
        </authorList>
    </citation>
    <scope>NUCLEOTIDE SEQUENCE [LARGE SCALE GENOMIC DNA]</scope>
    <source>
        <strain evidence="4">SpSt-381</strain>
    </source>
</reference>
<dbReference type="PANTHER" id="PTHR43022">
    <property type="entry name" value="PROTEIN SMF"/>
    <property type="match status" value="1"/>
</dbReference>
<dbReference type="PANTHER" id="PTHR43022:SF1">
    <property type="entry name" value="PROTEIN SMF"/>
    <property type="match status" value="1"/>
</dbReference>
<dbReference type="EMBL" id="DSQF01000012">
    <property type="protein sequence ID" value="HGZ42983.1"/>
    <property type="molecule type" value="Genomic_DNA"/>
</dbReference>
<sequence length="299" mass="29869">MASRPRRDGLPAEIPGARIVRRGADGWPAALDDLPDPPPCVWVLGALPAAARAAAVVGSRAATPYGRGVARRLAADLARLGVTVVSGLARGIDAEAHEGALAAGGATVAVLPGGLAPVHPRHHEDLARRVAAHGALLAERPPGSPAFPSRFLERNRLIAALAGATVVVEAAERSGALATAARARALGRPLLAVPGDLDRPTSAGANALLRAGARPCLDASDVLRALEAAPSAASNAAGAGPADAPAARLLARLATGVCGLEALAAAAGLGAGAALAALLELEWAGLVERVPGSRWRRRA</sequence>
<dbReference type="Gene3D" id="1.10.10.10">
    <property type="entry name" value="Winged helix-like DNA-binding domain superfamily/Winged helix DNA-binding domain"/>
    <property type="match status" value="1"/>
</dbReference>
<evidence type="ECO:0000313" key="4">
    <source>
        <dbReference type="EMBL" id="HGZ42983.1"/>
    </source>
</evidence>
<dbReference type="InterPro" id="IPR041614">
    <property type="entry name" value="DprA_WH"/>
</dbReference>
<dbReference type="AlphaFoldDB" id="A0A832MMJ5"/>
<evidence type="ECO:0000259" key="2">
    <source>
        <dbReference type="Pfam" id="PF02481"/>
    </source>
</evidence>
<dbReference type="Pfam" id="PF02481">
    <property type="entry name" value="DNA_processg_A"/>
    <property type="match status" value="1"/>
</dbReference>
<dbReference type="Pfam" id="PF17782">
    <property type="entry name" value="WHD_DprA"/>
    <property type="match status" value="1"/>
</dbReference>
<evidence type="ECO:0000256" key="1">
    <source>
        <dbReference type="ARBA" id="ARBA00006525"/>
    </source>
</evidence>
<comment type="similarity">
    <text evidence="1">Belongs to the DprA/Smf family.</text>
</comment>